<proteinExistence type="predicted"/>
<evidence type="ECO:0000313" key="1">
    <source>
        <dbReference type="EMBL" id="MCQ1948844.1"/>
    </source>
</evidence>
<keyword evidence="2" id="KW-1185">Reference proteome</keyword>
<comment type="caution">
    <text evidence="1">The sequence shown here is derived from an EMBL/GenBank/DDBJ whole genome shotgun (WGS) entry which is preliminary data.</text>
</comment>
<accession>A0ABT1NMA3</accession>
<dbReference type="RefSeq" id="WP_255864735.1">
    <property type="nucleotide sequence ID" value="NZ_CP104263.1"/>
</dbReference>
<evidence type="ECO:0008006" key="3">
    <source>
        <dbReference type="Google" id="ProtNLM"/>
    </source>
</evidence>
<reference evidence="1 2" key="1">
    <citation type="submission" date="2022-07" db="EMBL/GenBank/DDBJ databases">
        <title>Novel species in genus Arthrobacter.</title>
        <authorList>
            <person name="Liu Y."/>
        </authorList>
    </citation>
    <scope>NUCLEOTIDE SEQUENCE [LARGE SCALE GENOMIC DNA]</scope>
    <source>
        <strain evidence="2">zg-Y859</strain>
    </source>
</reference>
<name>A0ABT1NMA3_9MICC</name>
<gene>
    <name evidence="1" type="ORF">NNX28_02740</name>
</gene>
<dbReference type="Proteomes" id="UP001206924">
    <property type="component" value="Unassembled WGS sequence"/>
</dbReference>
<sequence length="153" mass="16043">MTTWTEITAAVTVALGGDKTAGQQALLACWEETVPDEHAYRCVLAHYLADTETDLDAEISWDEAALAEHAGVSDKDLAPLGIPSAGGFAPSLHLNLGDGYLRRGEPGRARGHLEQGLARAEELGSEGYGAMIRSGLQNLGTRIEAAADAGTAR</sequence>
<dbReference type="EMBL" id="JANFLP010000001">
    <property type="protein sequence ID" value="MCQ1948844.1"/>
    <property type="molecule type" value="Genomic_DNA"/>
</dbReference>
<protein>
    <recommendedName>
        <fullName evidence="3">Tetratricopeptide repeat protein</fullName>
    </recommendedName>
</protein>
<organism evidence="1 2">
    <name type="scientific">Arthrobacter jinronghuae</name>
    <dbReference type="NCBI Taxonomy" id="2964609"/>
    <lineage>
        <taxon>Bacteria</taxon>
        <taxon>Bacillati</taxon>
        <taxon>Actinomycetota</taxon>
        <taxon>Actinomycetes</taxon>
        <taxon>Micrococcales</taxon>
        <taxon>Micrococcaceae</taxon>
        <taxon>Arthrobacter</taxon>
    </lineage>
</organism>
<evidence type="ECO:0000313" key="2">
    <source>
        <dbReference type="Proteomes" id="UP001206924"/>
    </source>
</evidence>